<protein>
    <recommendedName>
        <fullName evidence="2">protein-glutamate methylesterase</fullName>
        <ecNumber evidence="2">3.1.1.61</ecNumber>
    </recommendedName>
</protein>
<dbReference type="EMBL" id="JYNU01000027">
    <property type="protein sequence ID" value="KMO73045.1"/>
    <property type="molecule type" value="Genomic_DNA"/>
</dbReference>
<evidence type="ECO:0000256" key="1">
    <source>
        <dbReference type="ARBA" id="ARBA00022801"/>
    </source>
</evidence>
<dbReference type="InterPro" id="IPR000673">
    <property type="entry name" value="Sig_transdc_resp-reg_Me-estase"/>
</dbReference>
<dbReference type="EC" id="3.1.1.61" evidence="2"/>
<name>A0A0J6VPS5_9MYCO</name>
<evidence type="ECO:0000313" key="6">
    <source>
        <dbReference type="EMBL" id="KMO73045.1"/>
    </source>
</evidence>
<dbReference type="Proteomes" id="UP000036313">
    <property type="component" value="Unassembled WGS sequence"/>
</dbReference>
<evidence type="ECO:0000313" key="7">
    <source>
        <dbReference type="Proteomes" id="UP000036313"/>
    </source>
</evidence>
<feature type="active site" evidence="4">
    <location>
        <position position="153"/>
    </location>
</feature>
<dbReference type="InterPro" id="IPR011247">
    <property type="entry name" value="Chemotax_prot-Glu_Me-esterase"/>
</dbReference>
<organism evidence="6 7">
    <name type="scientific">Mycolicibacterium obuense</name>
    <dbReference type="NCBI Taxonomy" id="1807"/>
    <lineage>
        <taxon>Bacteria</taxon>
        <taxon>Bacillati</taxon>
        <taxon>Actinomycetota</taxon>
        <taxon>Actinomycetes</taxon>
        <taxon>Mycobacteriales</taxon>
        <taxon>Mycobacteriaceae</taxon>
        <taxon>Mycolicibacterium</taxon>
    </lineage>
</organism>
<dbReference type="AlphaFoldDB" id="A0A0J6VPS5"/>
<dbReference type="PIRSF" id="PIRSF036461">
    <property type="entry name" value="Chmtx_methlestr"/>
    <property type="match status" value="1"/>
</dbReference>
<evidence type="ECO:0000256" key="4">
    <source>
        <dbReference type="PROSITE-ProRule" id="PRU00050"/>
    </source>
</evidence>
<dbReference type="SUPFAM" id="SSF52738">
    <property type="entry name" value="Methylesterase CheB, C-terminal domain"/>
    <property type="match status" value="1"/>
</dbReference>
<reference evidence="6 7" key="1">
    <citation type="journal article" date="2015" name="Genome Biol. Evol.">
        <title>Characterization of Three Mycobacterium spp. with Potential Use in Bioremediation by Genome Sequencing and Comparative Genomics.</title>
        <authorList>
            <person name="Das S."/>
            <person name="Pettersson B.M."/>
            <person name="Behra P.R."/>
            <person name="Ramesh M."/>
            <person name="Dasgupta S."/>
            <person name="Bhattacharya A."/>
            <person name="Kirsebom L.A."/>
        </authorList>
    </citation>
    <scope>NUCLEOTIDE SEQUENCE [LARGE SCALE GENOMIC DNA]</scope>
    <source>
        <strain evidence="6 7">DSM 44075</strain>
    </source>
</reference>
<proteinExistence type="predicted"/>
<gene>
    <name evidence="6" type="primary">cheB</name>
    <name evidence="6" type="ORF">MOBUDSM44075_03913</name>
</gene>
<evidence type="ECO:0000256" key="2">
    <source>
        <dbReference type="ARBA" id="ARBA00039140"/>
    </source>
</evidence>
<sequence>MALDLAAIVDRASGYALEMTIERALRGVVAMGASAGGVEALSRAAAGFPADLPFAVLMALHLPAQAPSVLAAIVDRRTPLRAEAAQDGMPVEPGRIYVAVPGRHLLTRDHRIVLSEGPTENGYRPALNALFRSVAVAFGPQGVGVLLSGVLDDGVLGLAAIRSRGGTTICQDPDEAIFSAMPRNALRAGVVDRIARAADIGALLANLPLTGVRTASSPLDPALESENRIAMSDRFDVATANETFDQPAGFTCPDCNGPLQIASPDHFRCRVGHAWTAEALLGAQSREMERALSVAVRSLVERGRLARHLADKAASPAVKQRYIDVAGATDPALAVLRDRLSSALEGMPPGE</sequence>
<dbReference type="GO" id="GO:0008984">
    <property type="term" value="F:protein-glutamate methylesterase activity"/>
    <property type="evidence" value="ECO:0007669"/>
    <property type="project" value="UniProtKB-EC"/>
</dbReference>
<feature type="active site" evidence="4">
    <location>
        <position position="61"/>
    </location>
</feature>
<feature type="domain" description="CheB-type methylesterase" evidence="5">
    <location>
        <begin position="22"/>
        <end position="204"/>
    </location>
</feature>
<dbReference type="Pfam" id="PF01339">
    <property type="entry name" value="CheB_methylest"/>
    <property type="match status" value="1"/>
</dbReference>
<keyword evidence="1 4" id="KW-0378">Hydrolase</keyword>
<dbReference type="GO" id="GO:0006935">
    <property type="term" value="P:chemotaxis"/>
    <property type="evidence" value="ECO:0007669"/>
    <property type="project" value="UniProtKB-UniRule"/>
</dbReference>
<accession>A0A0J6VPS5</accession>
<comment type="catalytic activity">
    <reaction evidence="3">
        <text>[protein]-L-glutamate 5-O-methyl ester + H2O = L-glutamyl-[protein] + methanol + H(+)</text>
        <dbReference type="Rhea" id="RHEA:23236"/>
        <dbReference type="Rhea" id="RHEA-COMP:10208"/>
        <dbReference type="Rhea" id="RHEA-COMP:10311"/>
        <dbReference type="ChEBI" id="CHEBI:15377"/>
        <dbReference type="ChEBI" id="CHEBI:15378"/>
        <dbReference type="ChEBI" id="CHEBI:17790"/>
        <dbReference type="ChEBI" id="CHEBI:29973"/>
        <dbReference type="ChEBI" id="CHEBI:82795"/>
        <dbReference type="EC" id="3.1.1.61"/>
    </reaction>
</comment>
<dbReference type="CDD" id="cd16433">
    <property type="entry name" value="CheB"/>
    <property type="match status" value="1"/>
</dbReference>
<dbReference type="PROSITE" id="PS50122">
    <property type="entry name" value="CHEB"/>
    <property type="match status" value="1"/>
</dbReference>
<dbReference type="PATRIC" id="fig|1807.14.peg.3938"/>
<dbReference type="Gene3D" id="3.40.50.180">
    <property type="entry name" value="Methylesterase CheB, C-terminal domain"/>
    <property type="match status" value="1"/>
</dbReference>
<comment type="caution">
    <text evidence="6">The sequence shown here is derived from an EMBL/GenBank/DDBJ whole genome shotgun (WGS) entry which is preliminary data.</text>
</comment>
<evidence type="ECO:0000256" key="3">
    <source>
        <dbReference type="ARBA" id="ARBA00048267"/>
    </source>
</evidence>
<dbReference type="InterPro" id="IPR035909">
    <property type="entry name" value="CheB_C"/>
</dbReference>
<dbReference type="GO" id="GO:0000156">
    <property type="term" value="F:phosphorelay response regulator activity"/>
    <property type="evidence" value="ECO:0007669"/>
    <property type="project" value="InterPro"/>
</dbReference>
<evidence type="ECO:0000259" key="5">
    <source>
        <dbReference type="PROSITE" id="PS50122"/>
    </source>
</evidence>
<feature type="active site" evidence="4">
    <location>
        <position position="34"/>
    </location>
</feature>
<dbReference type="GO" id="GO:0005737">
    <property type="term" value="C:cytoplasm"/>
    <property type="evidence" value="ECO:0007669"/>
    <property type="project" value="InterPro"/>
</dbReference>
<dbReference type="PANTHER" id="PTHR42872">
    <property type="entry name" value="PROTEIN-GLUTAMATE METHYLESTERASE/PROTEIN-GLUTAMINE GLUTAMINASE"/>
    <property type="match status" value="1"/>
</dbReference>
<dbReference type="PANTHER" id="PTHR42872:SF6">
    <property type="entry name" value="PROTEIN-GLUTAMATE METHYLESTERASE_PROTEIN-GLUTAMINE GLUTAMINASE"/>
    <property type="match status" value="1"/>
</dbReference>
<keyword evidence="4" id="KW-0145">Chemotaxis</keyword>